<dbReference type="STRING" id="109895.A0A507E0W1"/>
<evidence type="ECO:0000256" key="1">
    <source>
        <dbReference type="SAM" id="MobiDB-lite"/>
    </source>
</evidence>
<dbReference type="InterPro" id="IPR014044">
    <property type="entry name" value="CAP_dom"/>
</dbReference>
<dbReference type="InterPro" id="IPR035940">
    <property type="entry name" value="CAP_sf"/>
</dbReference>
<dbReference type="EMBL" id="QEAQ01000053">
    <property type="protein sequence ID" value="TPX57401.1"/>
    <property type="molecule type" value="Genomic_DNA"/>
</dbReference>
<feature type="region of interest" description="Disordered" evidence="1">
    <location>
        <begin position="20"/>
        <end position="47"/>
    </location>
</feature>
<dbReference type="CDD" id="cd05382">
    <property type="entry name" value="CAP_GAPR1-like"/>
    <property type="match status" value="1"/>
</dbReference>
<gene>
    <name evidence="4" type="ORF">PhCBS80983_g03852</name>
</gene>
<sequence>MVKISSLIVLAVATLAAAESAKGAQHKAGRKRICRPKGGHKPTLPIFPTGIAKAVVPKKDLATPTPAPVPVPAPQAPKPAPPARPSPAPPARQPAPKPAPPATPKPAPPAAPKPAPAPASGFDADCLAIHNRLRAVEGKKALTYTPALQASAQAWANQLASRSRGGSMDLDHSGSGENLYASSGSPKCSDAVQMWYDEKPLFPPNGRIVTDGNFEEYGHFTQVIWGTTTKLGCAIAKSAAPVRSFVVCHYDPPGNIIGQRVP</sequence>
<dbReference type="PROSITE" id="PS01009">
    <property type="entry name" value="CRISP_1"/>
    <property type="match status" value="1"/>
</dbReference>
<keyword evidence="2" id="KW-0732">Signal</keyword>
<accession>A0A507E0W1</accession>
<evidence type="ECO:0000259" key="3">
    <source>
        <dbReference type="SMART" id="SM00198"/>
    </source>
</evidence>
<feature type="region of interest" description="Disordered" evidence="1">
    <location>
        <begin position="63"/>
        <end position="119"/>
    </location>
</feature>
<evidence type="ECO:0000256" key="2">
    <source>
        <dbReference type="SAM" id="SignalP"/>
    </source>
</evidence>
<dbReference type="Proteomes" id="UP000318582">
    <property type="component" value="Unassembled WGS sequence"/>
</dbReference>
<feature type="compositionally biased region" description="Basic residues" evidence="1">
    <location>
        <begin position="24"/>
        <end position="40"/>
    </location>
</feature>
<evidence type="ECO:0000313" key="5">
    <source>
        <dbReference type="Proteomes" id="UP000318582"/>
    </source>
</evidence>
<name>A0A507E0W1_9FUNG</name>
<dbReference type="PROSITE" id="PS01010">
    <property type="entry name" value="CRISP_2"/>
    <property type="match status" value="1"/>
</dbReference>
<dbReference type="PANTHER" id="PTHR10334">
    <property type="entry name" value="CYSTEINE-RICH SECRETORY PROTEIN-RELATED"/>
    <property type="match status" value="1"/>
</dbReference>
<dbReference type="InterPro" id="IPR034113">
    <property type="entry name" value="SCP_GAPR1-like"/>
</dbReference>
<feature type="chain" id="PRO_5021332293" description="SCP domain-containing protein" evidence="2">
    <location>
        <begin position="24"/>
        <end position="262"/>
    </location>
</feature>
<dbReference type="Gene3D" id="3.40.33.10">
    <property type="entry name" value="CAP"/>
    <property type="match status" value="1"/>
</dbReference>
<proteinExistence type="predicted"/>
<dbReference type="SUPFAM" id="SSF55797">
    <property type="entry name" value="PR-1-like"/>
    <property type="match status" value="1"/>
</dbReference>
<dbReference type="SMART" id="SM00198">
    <property type="entry name" value="SCP"/>
    <property type="match status" value="1"/>
</dbReference>
<reference evidence="4 5" key="1">
    <citation type="journal article" date="2019" name="Sci. Rep.">
        <title>Comparative genomics of chytrid fungi reveal insights into the obligate biotrophic and pathogenic lifestyle of Synchytrium endobioticum.</title>
        <authorList>
            <person name="van de Vossenberg B.T.L.H."/>
            <person name="Warris S."/>
            <person name="Nguyen H.D.T."/>
            <person name="van Gent-Pelzer M.P.E."/>
            <person name="Joly D.L."/>
            <person name="van de Geest H.C."/>
            <person name="Bonants P.J.M."/>
            <person name="Smith D.S."/>
            <person name="Levesque C.A."/>
            <person name="van der Lee T.A.J."/>
        </authorList>
    </citation>
    <scope>NUCLEOTIDE SEQUENCE [LARGE SCALE GENOMIC DNA]</scope>
    <source>
        <strain evidence="4 5">CBS 809.83</strain>
    </source>
</reference>
<dbReference type="InterPro" id="IPR018244">
    <property type="entry name" value="Allrgn_V5/Tpx1_CS"/>
</dbReference>
<keyword evidence="5" id="KW-1185">Reference proteome</keyword>
<feature type="signal peptide" evidence="2">
    <location>
        <begin position="1"/>
        <end position="23"/>
    </location>
</feature>
<dbReference type="Pfam" id="PF00188">
    <property type="entry name" value="CAP"/>
    <property type="match status" value="1"/>
</dbReference>
<protein>
    <recommendedName>
        <fullName evidence="3">SCP domain-containing protein</fullName>
    </recommendedName>
</protein>
<comment type="caution">
    <text evidence="4">The sequence shown here is derived from an EMBL/GenBank/DDBJ whole genome shotgun (WGS) entry which is preliminary data.</text>
</comment>
<dbReference type="AlphaFoldDB" id="A0A507E0W1"/>
<feature type="region of interest" description="Disordered" evidence="1">
    <location>
        <begin position="163"/>
        <end position="184"/>
    </location>
</feature>
<dbReference type="PRINTS" id="PR00837">
    <property type="entry name" value="V5TPXLIKE"/>
</dbReference>
<evidence type="ECO:0000313" key="4">
    <source>
        <dbReference type="EMBL" id="TPX57401.1"/>
    </source>
</evidence>
<feature type="compositionally biased region" description="Pro residues" evidence="1">
    <location>
        <begin position="65"/>
        <end position="117"/>
    </location>
</feature>
<dbReference type="InterPro" id="IPR001283">
    <property type="entry name" value="CRISP-related"/>
</dbReference>
<organism evidence="4 5">
    <name type="scientific">Powellomyces hirtus</name>
    <dbReference type="NCBI Taxonomy" id="109895"/>
    <lineage>
        <taxon>Eukaryota</taxon>
        <taxon>Fungi</taxon>
        <taxon>Fungi incertae sedis</taxon>
        <taxon>Chytridiomycota</taxon>
        <taxon>Chytridiomycota incertae sedis</taxon>
        <taxon>Chytridiomycetes</taxon>
        <taxon>Spizellomycetales</taxon>
        <taxon>Powellomycetaceae</taxon>
        <taxon>Powellomyces</taxon>
    </lineage>
</organism>
<dbReference type="GO" id="GO:0005576">
    <property type="term" value="C:extracellular region"/>
    <property type="evidence" value="ECO:0007669"/>
    <property type="project" value="InterPro"/>
</dbReference>
<feature type="domain" description="SCP" evidence="3">
    <location>
        <begin position="121"/>
        <end position="258"/>
    </location>
</feature>